<protein>
    <recommendedName>
        <fullName evidence="3">N-acetyltransferase domain-containing protein</fullName>
    </recommendedName>
</protein>
<dbReference type="InterPro" id="IPR016181">
    <property type="entry name" value="Acyl_CoA_acyltransferase"/>
</dbReference>
<organism evidence="1 2">
    <name type="scientific">Cryptolaemus montrouzieri</name>
    <dbReference type="NCBI Taxonomy" id="559131"/>
    <lineage>
        <taxon>Eukaryota</taxon>
        <taxon>Metazoa</taxon>
        <taxon>Ecdysozoa</taxon>
        <taxon>Arthropoda</taxon>
        <taxon>Hexapoda</taxon>
        <taxon>Insecta</taxon>
        <taxon>Pterygota</taxon>
        <taxon>Neoptera</taxon>
        <taxon>Endopterygota</taxon>
        <taxon>Coleoptera</taxon>
        <taxon>Polyphaga</taxon>
        <taxon>Cucujiformia</taxon>
        <taxon>Coccinelloidea</taxon>
        <taxon>Coccinellidae</taxon>
        <taxon>Scymninae</taxon>
        <taxon>Scymnini</taxon>
        <taxon>Cryptolaemus</taxon>
    </lineage>
</organism>
<comment type="caution">
    <text evidence="1">The sequence shown here is derived from an EMBL/GenBank/DDBJ whole genome shotgun (WGS) entry which is preliminary data.</text>
</comment>
<dbReference type="EMBL" id="JABFTP020000001">
    <property type="protein sequence ID" value="KAL3265354.1"/>
    <property type="molecule type" value="Genomic_DNA"/>
</dbReference>
<proteinExistence type="predicted"/>
<dbReference type="SUPFAM" id="SSF55729">
    <property type="entry name" value="Acyl-CoA N-acyltransferases (Nat)"/>
    <property type="match status" value="1"/>
</dbReference>
<dbReference type="Gene3D" id="3.40.630.30">
    <property type="match status" value="1"/>
</dbReference>
<name>A0ABD2MG42_9CUCU</name>
<dbReference type="AlphaFoldDB" id="A0ABD2MG42"/>
<evidence type="ECO:0000313" key="2">
    <source>
        <dbReference type="Proteomes" id="UP001516400"/>
    </source>
</evidence>
<dbReference type="Proteomes" id="UP001516400">
    <property type="component" value="Unassembled WGS sequence"/>
</dbReference>
<sequence length="268" mass="32006">MVQFHKIKSLINHRNFHISRYNFIHKSHVNLQHNLIKCRKKTPYVICKPKLEEYPKILEVMERSYFREEPSLKFLGITMNSAMEKRIVDRLNEGNSLVAKCKYTGKLLGVAMNQTVKPWNHRILENLAREQTCPKTRELFLFYSYLQEAPKLFQKYHCLFEIFEITNVFLEKNERRYKLGILLTKECVNLAIRNRFKLVRCDATNFVFSQLLEKLKFNLVTNIPYEDYVNENGVNIFENVEVPNVGVRVFTLDIRNMKEYSHYVLREA</sequence>
<keyword evidence="2" id="KW-1185">Reference proteome</keyword>
<evidence type="ECO:0000313" key="1">
    <source>
        <dbReference type="EMBL" id="KAL3265354.1"/>
    </source>
</evidence>
<reference evidence="1 2" key="1">
    <citation type="journal article" date="2021" name="BMC Biol.">
        <title>Horizontally acquired antibacterial genes associated with adaptive radiation of ladybird beetles.</title>
        <authorList>
            <person name="Li H.S."/>
            <person name="Tang X.F."/>
            <person name="Huang Y.H."/>
            <person name="Xu Z.Y."/>
            <person name="Chen M.L."/>
            <person name="Du X.Y."/>
            <person name="Qiu B.Y."/>
            <person name="Chen P.T."/>
            <person name="Zhang W."/>
            <person name="Slipinski A."/>
            <person name="Escalona H.E."/>
            <person name="Waterhouse R.M."/>
            <person name="Zwick A."/>
            <person name="Pang H."/>
        </authorList>
    </citation>
    <scope>NUCLEOTIDE SEQUENCE [LARGE SCALE GENOMIC DNA]</scope>
    <source>
        <strain evidence="1">SYSU2018</strain>
    </source>
</reference>
<evidence type="ECO:0008006" key="3">
    <source>
        <dbReference type="Google" id="ProtNLM"/>
    </source>
</evidence>
<dbReference type="PANTHER" id="PTHR20905">
    <property type="entry name" value="N-ACETYLTRANSFERASE-RELATED"/>
    <property type="match status" value="1"/>
</dbReference>
<dbReference type="PANTHER" id="PTHR20905:SF1">
    <property type="entry name" value="AT07410P-RELATED"/>
    <property type="match status" value="1"/>
</dbReference>
<gene>
    <name evidence="1" type="ORF">HHI36_009562</name>
</gene>
<accession>A0ABD2MG42</accession>